<dbReference type="Gene3D" id="1.10.1220.10">
    <property type="entry name" value="Met repressor-like"/>
    <property type="match status" value="1"/>
</dbReference>
<sequence length="143" mass="16099">MVKKMMLSTKQKQIFTIAILLSSGKQVSATVILNEVGCSIASLSRYLRDLRETYNVTIKYSKSNHSYQLTDFGRLTPFEINQMKQSISKAKELTSYKIISLTKTSKVSISISLSKLALLKLESTAKEMKVSRSHLIETLINSM</sequence>
<keyword evidence="2" id="KW-1185">Reference proteome</keyword>
<protein>
    <recommendedName>
        <fullName evidence="3">Ribbon-helix-helix protein, copG family</fullName>
    </recommendedName>
</protein>
<accession>A0A0K6IUC8</accession>
<dbReference type="EMBL" id="CYHG01000020">
    <property type="protein sequence ID" value="CUB06669.1"/>
    <property type="molecule type" value="Genomic_DNA"/>
</dbReference>
<name>A0A0K6IUC8_9GAMM</name>
<dbReference type="InterPro" id="IPR036388">
    <property type="entry name" value="WH-like_DNA-bd_sf"/>
</dbReference>
<organism evidence="1 2">
    <name type="scientific">Marinomonas fungiae</name>
    <dbReference type="NCBI Taxonomy" id="1137284"/>
    <lineage>
        <taxon>Bacteria</taxon>
        <taxon>Pseudomonadati</taxon>
        <taxon>Pseudomonadota</taxon>
        <taxon>Gammaproteobacteria</taxon>
        <taxon>Oceanospirillales</taxon>
        <taxon>Oceanospirillaceae</taxon>
        <taxon>Marinomonas</taxon>
    </lineage>
</organism>
<dbReference type="GO" id="GO:0006355">
    <property type="term" value="P:regulation of DNA-templated transcription"/>
    <property type="evidence" value="ECO:0007669"/>
    <property type="project" value="InterPro"/>
</dbReference>
<evidence type="ECO:0000313" key="2">
    <source>
        <dbReference type="Proteomes" id="UP000182769"/>
    </source>
</evidence>
<reference evidence="2" key="1">
    <citation type="submission" date="2015-08" db="EMBL/GenBank/DDBJ databases">
        <authorList>
            <person name="Varghese N."/>
        </authorList>
    </citation>
    <scope>NUCLEOTIDE SEQUENCE [LARGE SCALE GENOMIC DNA]</scope>
    <source>
        <strain evidence="2">JCM 18476</strain>
    </source>
</reference>
<dbReference type="Gene3D" id="1.10.10.10">
    <property type="entry name" value="Winged helix-like DNA-binding domain superfamily/Winged helix DNA-binding domain"/>
    <property type="match status" value="1"/>
</dbReference>
<gene>
    <name evidence="1" type="ORF">Ga0061065_12049</name>
</gene>
<dbReference type="STRING" id="1137284.GCA_001418205_03716"/>
<proteinExistence type="predicted"/>
<dbReference type="SUPFAM" id="SSF46785">
    <property type="entry name" value="Winged helix' DNA-binding domain"/>
    <property type="match status" value="1"/>
</dbReference>
<evidence type="ECO:0008006" key="3">
    <source>
        <dbReference type="Google" id="ProtNLM"/>
    </source>
</evidence>
<dbReference type="AlphaFoldDB" id="A0A0K6IUC8"/>
<dbReference type="Proteomes" id="UP000182769">
    <property type="component" value="Unassembled WGS sequence"/>
</dbReference>
<dbReference type="InterPro" id="IPR013321">
    <property type="entry name" value="Arc_rbn_hlx_hlx"/>
</dbReference>
<dbReference type="InterPro" id="IPR036390">
    <property type="entry name" value="WH_DNA-bd_sf"/>
</dbReference>
<evidence type="ECO:0000313" key="1">
    <source>
        <dbReference type="EMBL" id="CUB06669.1"/>
    </source>
</evidence>